<dbReference type="Pfam" id="PF12771">
    <property type="entry name" value="SusD-like_2"/>
    <property type="match status" value="1"/>
</dbReference>
<organism evidence="2 3">
    <name type="scientific">Fulvivirga kasyanovii</name>
    <dbReference type="NCBI Taxonomy" id="396812"/>
    <lineage>
        <taxon>Bacteria</taxon>
        <taxon>Pseudomonadati</taxon>
        <taxon>Bacteroidota</taxon>
        <taxon>Cytophagia</taxon>
        <taxon>Cytophagales</taxon>
        <taxon>Fulvivirgaceae</taxon>
        <taxon>Fulvivirga</taxon>
    </lineage>
</organism>
<dbReference type="Proteomes" id="UP000798808">
    <property type="component" value="Unassembled WGS sequence"/>
</dbReference>
<sequence length="547" mass="61015">MKKLINRYMRVVVCAVLLLFSLSCDDYFDINTDPNNPTTAPLNQLLTSSQLNIVNSLGLSNGGLTSHLGVFMHQVTRRASPDQYGTQGSDFAITTSWQAFYDIALEDIRYMIETGTESGDMQYVGIAKILKAYTYSVLVDVWGDVPFSEANNMPDIRFPAFDDDAVIYPQVIALLNEGIADLANAEAENQNVPGADDLIYGGDIEKWRKAAKTIKLKLLNQIRGVDVIPDAEAQIVALINENDLISSQDEDFEMWYGVSTSPDNRHPAFITDYASATKTYYISIWLYQIMTGQNPDIFTGIQDPREPYYIYNQLAPGENPQNPWEYLDGQFLSIHFGSTHPNQAQNQDRSSSVLGLYPAGGKYDDGAGGVVSLSTGAGDVPERILPYYSRLFIEAELALDGVIAKDPKQLLEDAMEAAFAKVNQIVDNTSSTQTIPNISDVDRDAYIAAVLTEYDNAGSDDRRLEIILTEKWLASFGNSIDQYNDYRRRGYPVLFDPNNDTGPFASTTISARNFLVSLPWRDQDLNLNPNSPEQKNPTTYKVFWDIN</sequence>
<keyword evidence="2" id="KW-0449">Lipoprotein</keyword>
<keyword evidence="3" id="KW-1185">Reference proteome</keyword>
<dbReference type="InterPro" id="IPR011990">
    <property type="entry name" value="TPR-like_helical_dom_sf"/>
</dbReference>
<evidence type="ECO:0000256" key="1">
    <source>
        <dbReference type="SAM" id="SignalP"/>
    </source>
</evidence>
<name>A0ABW9RV74_9BACT</name>
<accession>A0ABW9RV74</accession>
<feature type="chain" id="PRO_5045892436" evidence="1">
    <location>
        <begin position="26"/>
        <end position="547"/>
    </location>
</feature>
<dbReference type="InterPro" id="IPR041662">
    <property type="entry name" value="SusD-like_2"/>
</dbReference>
<dbReference type="RefSeq" id="WP_155174713.1">
    <property type="nucleotide sequence ID" value="NZ_BAAAFL010000005.1"/>
</dbReference>
<feature type="signal peptide" evidence="1">
    <location>
        <begin position="1"/>
        <end position="25"/>
    </location>
</feature>
<dbReference type="EMBL" id="SMLW01000640">
    <property type="protein sequence ID" value="MTI27715.1"/>
    <property type="molecule type" value="Genomic_DNA"/>
</dbReference>
<keyword evidence="1" id="KW-0732">Signal</keyword>
<gene>
    <name evidence="2" type="ORF">E1163_22345</name>
</gene>
<comment type="caution">
    <text evidence="2">The sequence shown here is derived from an EMBL/GenBank/DDBJ whole genome shotgun (WGS) entry which is preliminary data.</text>
</comment>
<dbReference type="PROSITE" id="PS51257">
    <property type="entry name" value="PROKAR_LIPOPROTEIN"/>
    <property type="match status" value="1"/>
</dbReference>
<protein>
    <submittedName>
        <fullName evidence="2">SusD/RagB family nutrient-binding outer membrane lipoprotein</fullName>
    </submittedName>
</protein>
<reference evidence="2 3" key="1">
    <citation type="submission" date="2019-02" db="EMBL/GenBank/DDBJ databases">
        <authorList>
            <person name="Goldberg S.R."/>
            <person name="Haltli B.A."/>
            <person name="Correa H."/>
            <person name="Russell K.G."/>
        </authorList>
    </citation>
    <scope>NUCLEOTIDE SEQUENCE [LARGE SCALE GENOMIC DNA]</scope>
    <source>
        <strain evidence="2 3">JCM 16186</strain>
    </source>
</reference>
<dbReference type="SUPFAM" id="SSF48452">
    <property type="entry name" value="TPR-like"/>
    <property type="match status" value="1"/>
</dbReference>
<evidence type="ECO:0000313" key="2">
    <source>
        <dbReference type="EMBL" id="MTI27715.1"/>
    </source>
</evidence>
<proteinExistence type="predicted"/>
<dbReference type="Gene3D" id="1.25.40.390">
    <property type="match status" value="1"/>
</dbReference>
<evidence type="ECO:0000313" key="3">
    <source>
        <dbReference type="Proteomes" id="UP000798808"/>
    </source>
</evidence>